<evidence type="ECO:0000313" key="4">
    <source>
        <dbReference type="EMBL" id="QPG06469.1"/>
    </source>
</evidence>
<dbReference type="RefSeq" id="WP_195811545.1">
    <property type="nucleotide sequence ID" value="NZ_CP064795.1"/>
</dbReference>
<keyword evidence="2" id="KW-0812">Transmembrane</keyword>
<gene>
    <name evidence="4" type="ORF">IT774_04600</name>
</gene>
<dbReference type="InterPro" id="IPR010982">
    <property type="entry name" value="Lambda_DNA-bd_dom_sf"/>
</dbReference>
<dbReference type="Pfam" id="PF13413">
    <property type="entry name" value="HTH_25"/>
    <property type="match status" value="1"/>
</dbReference>
<dbReference type="PANTHER" id="PTHR34475:SF1">
    <property type="entry name" value="CYTOSKELETON PROTEIN RODZ"/>
    <property type="match status" value="1"/>
</dbReference>
<evidence type="ECO:0000313" key="5">
    <source>
        <dbReference type="Proteomes" id="UP000595095"/>
    </source>
</evidence>
<feature type="domain" description="HTH cro/C1-type" evidence="3">
    <location>
        <begin position="26"/>
        <end position="86"/>
    </location>
</feature>
<feature type="transmembrane region" description="Helical" evidence="2">
    <location>
        <begin position="119"/>
        <end position="139"/>
    </location>
</feature>
<dbReference type="CDD" id="cd00093">
    <property type="entry name" value="HTH_XRE"/>
    <property type="match status" value="1"/>
</dbReference>
<name>A0A7S9HDS6_9ALTE</name>
<dbReference type="Pfam" id="PF13464">
    <property type="entry name" value="RodZ_C"/>
    <property type="match status" value="1"/>
</dbReference>
<dbReference type="InterPro" id="IPR025194">
    <property type="entry name" value="RodZ-like_C"/>
</dbReference>
<dbReference type="InterPro" id="IPR001387">
    <property type="entry name" value="Cro/C1-type_HTH"/>
</dbReference>
<protein>
    <submittedName>
        <fullName evidence="4">DUF4115 domain-containing protein</fullName>
    </submittedName>
</protein>
<feature type="region of interest" description="Disordered" evidence="1">
    <location>
        <begin position="146"/>
        <end position="243"/>
    </location>
</feature>
<dbReference type="Gene3D" id="1.10.260.40">
    <property type="entry name" value="lambda repressor-like DNA-binding domains"/>
    <property type="match status" value="1"/>
</dbReference>
<dbReference type="EMBL" id="CP064795">
    <property type="protein sequence ID" value="QPG06469.1"/>
    <property type="molecule type" value="Genomic_DNA"/>
</dbReference>
<dbReference type="SUPFAM" id="SSF47413">
    <property type="entry name" value="lambda repressor-like DNA-binding domains"/>
    <property type="match status" value="1"/>
</dbReference>
<dbReference type="GO" id="GO:0003677">
    <property type="term" value="F:DNA binding"/>
    <property type="evidence" value="ECO:0007669"/>
    <property type="project" value="InterPro"/>
</dbReference>
<keyword evidence="2" id="KW-1133">Transmembrane helix</keyword>
<accession>A0A7S9HDS6</accession>
<dbReference type="PANTHER" id="PTHR34475">
    <property type="match status" value="1"/>
</dbReference>
<organism evidence="4 5">
    <name type="scientific">Salinimonas marina</name>
    <dbReference type="NCBI Taxonomy" id="2785918"/>
    <lineage>
        <taxon>Bacteria</taxon>
        <taxon>Pseudomonadati</taxon>
        <taxon>Pseudomonadota</taxon>
        <taxon>Gammaproteobacteria</taxon>
        <taxon>Alteromonadales</taxon>
        <taxon>Alteromonadaceae</taxon>
        <taxon>Alteromonas/Salinimonas group</taxon>
        <taxon>Salinimonas</taxon>
    </lineage>
</organism>
<dbReference type="Proteomes" id="UP000595095">
    <property type="component" value="Chromosome"/>
</dbReference>
<dbReference type="PROSITE" id="PS50943">
    <property type="entry name" value="HTH_CROC1"/>
    <property type="match status" value="1"/>
</dbReference>
<evidence type="ECO:0000256" key="1">
    <source>
        <dbReference type="SAM" id="MobiDB-lite"/>
    </source>
</evidence>
<sequence>MNPEETTEENVGQAPTQNQQTPGKMLREARLQQGLSQQDVAAKLFLKAHTIEHIESDKIDESMSVTFTKGYVRNYAKFLGIDHEKVIEEFNRLHTATKPPAALQSFSQRVAKQAHDDRWMMVTWVILLLLIAAVVVWWYQQDDNTTQQNASVSAPATSVTARERESKGVSERHRQPATDTRPTAEKKTLAESAETSSLMSAPTNDEAQKPVETSAPAEQADTDASLAAAREPASEASSPGAPESMQFTFDDECWVNIVDASGEVLATGIKRAGRVMEITGQPPISVTLGAPDDVAIVYAGEKVDISGFQNGRTARFSLPLQD</sequence>
<dbReference type="InterPro" id="IPR050400">
    <property type="entry name" value="Bact_Cytoskel_RodZ"/>
</dbReference>
<feature type="compositionally biased region" description="Polar residues" evidence="1">
    <location>
        <begin position="193"/>
        <end position="205"/>
    </location>
</feature>
<feature type="compositionally biased region" description="Low complexity" evidence="1">
    <location>
        <begin position="150"/>
        <end position="160"/>
    </location>
</feature>
<feature type="region of interest" description="Disordered" evidence="1">
    <location>
        <begin position="1"/>
        <end position="23"/>
    </location>
</feature>
<feature type="compositionally biased region" description="Basic and acidic residues" evidence="1">
    <location>
        <begin position="161"/>
        <end position="189"/>
    </location>
</feature>
<keyword evidence="2" id="KW-0472">Membrane</keyword>
<feature type="compositionally biased region" description="Low complexity" evidence="1">
    <location>
        <begin position="224"/>
        <end position="243"/>
    </location>
</feature>
<feature type="compositionally biased region" description="Polar residues" evidence="1">
    <location>
        <begin position="9"/>
        <end position="22"/>
    </location>
</feature>
<reference evidence="4 5" key="1">
    <citation type="submission" date="2020-11" db="EMBL/GenBank/DDBJ databases">
        <title>Complete genome sequence for Salinimonas sp. strain G2-b.</title>
        <authorList>
            <person name="Park S.-J."/>
        </authorList>
    </citation>
    <scope>NUCLEOTIDE SEQUENCE [LARGE SCALE GENOMIC DNA]</scope>
    <source>
        <strain evidence="4 5">G2-b</strain>
    </source>
</reference>
<dbReference type="KEGG" id="smaa:IT774_04600"/>
<evidence type="ECO:0000259" key="3">
    <source>
        <dbReference type="PROSITE" id="PS50943"/>
    </source>
</evidence>
<dbReference type="AlphaFoldDB" id="A0A7S9HDS6"/>
<proteinExistence type="predicted"/>
<evidence type="ECO:0000256" key="2">
    <source>
        <dbReference type="SAM" id="Phobius"/>
    </source>
</evidence>
<dbReference type="SMART" id="SM00530">
    <property type="entry name" value="HTH_XRE"/>
    <property type="match status" value="1"/>
</dbReference>
<keyword evidence="5" id="KW-1185">Reference proteome</keyword>